<sequence>MVLDLRDRFPGEVPWYRVGAEHVLTPMTKKGRVWGLRNIITPPYTGIFNYSSALSDPEAQALSNDLVRRITKELEYLKKQCSSSEDLWAPYDNLILAKPFEQGALEIVYNRGCLIMHGSNYGKWKKWDAQDAHSWNIVGFPNTILILQSQMELFKFLRAMADNILKTAEKEEPHAPSNIFLKSLSLGIRKINDKSNAIEFVSMYLNQPFSAPPKFDLHELRSIAQTRLNMHGDHLWLLQTDPAYTRRYTTIVLAGTFGETLHKDNRTGFIVSISETGNTLKPEQPLPAAYAKASASLEAPVGYHIRRISKVIEFILPSRPRFCYKFKFDRFSDSNSGNVGLTGTIENEKSNPYENFFSDHLYWCLTILANAHMENVDIASIWTEIPSIIYDLAMVFAVLEQHVATCLRDGKSQELARFDPFLYSQYADLAALHQIMVMIRLHRPQYPKVDFDTIKNSETTRAWRYVQDLDSGKCELDFQLLKLLKFFLSSPKPTGSRFTRMWLGRDMAQRKALHNVWSRIRERHTRTITRLGLSEEDAKLDLEAISADLNLAYIASVKAEHDEILAGILQRESQKSLKRSSPSNPTQTQWGSEAEKKPSIPEAKIKAETRPNASSNDISAEVAALNIDPPKEPE</sequence>
<dbReference type="AlphaFoldDB" id="A0A8H4QX27"/>
<accession>A0A8H4QX27</accession>
<feature type="compositionally biased region" description="Polar residues" evidence="1">
    <location>
        <begin position="579"/>
        <end position="591"/>
    </location>
</feature>
<reference evidence="2 3" key="1">
    <citation type="submission" date="2020-03" db="EMBL/GenBank/DDBJ databases">
        <title>Draft Genome Sequence of Cudoniella acicularis.</title>
        <authorList>
            <person name="Buettner E."/>
            <person name="Kellner H."/>
        </authorList>
    </citation>
    <scope>NUCLEOTIDE SEQUENCE [LARGE SCALE GENOMIC DNA]</scope>
    <source>
        <strain evidence="2 3">DSM 108380</strain>
    </source>
</reference>
<comment type="caution">
    <text evidence="2">The sequence shown here is derived from an EMBL/GenBank/DDBJ whole genome shotgun (WGS) entry which is preliminary data.</text>
</comment>
<dbReference type="Proteomes" id="UP000566819">
    <property type="component" value="Unassembled WGS sequence"/>
</dbReference>
<gene>
    <name evidence="2" type="ORF">G7Y89_g14810</name>
</gene>
<feature type="compositionally biased region" description="Basic and acidic residues" evidence="1">
    <location>
        <begin position="593"/>
        <end position="609"/>
    </location>
</feature>
<evidence type="ECO:0000256" key="1">
    <source>
        <dbReference type="SAM" id="MobiDB-lite"/>
    </source>
</evidence>
<evidence type="ECO:0000313" key="2">
    <source>
        <dbReference type="EMBL" id="KAF4619037.1"/>
    </source>
</evidence>
<keyword evidence="3" id="KW-1185">Reference proteome</keyword>
<organism evidence="2 3">
    <name type="scientific">Cudoniella acicularis</name>
    <dbReference type="NCBI Taxonomy" id="354080"/>
    <lineage>
        <taxon>Eukaryota</taxon>
        <taxon>Fungi</taxon>
        <taxon>Dikarya</taxon>
        <taxon>Ascomycota</taxon>
        <taxon>Pezizomycotina</taxon>
        <taxon>Leotiomycetes</taxon>
        <taxon>Helotiales</taxon>
        <taxon>Tricladiaceae</taxon>
        <taxon>Cudoniella</taxon>
    </lineage>
</organism>
<dbReference type="OrthoDB" id="2922289at2759"/>
<protein>
    <submittedName>
        <fullName evidence="2">Uncharacterized protein</fullName>
    </submittedName>
</protein>
<dbReference type="EMBL" id="JAAMPI010002062">
    <property type="protein sequence ID" value="KAF4619037.1"/>
    <property type="molecule type" value="Genomic_DNA"/>
</dbReference>
<evidence type="ECO:0000313" key="3">
    <source>
        <dbReference type="Proteomes" id="UP000566819"/>
    </source>
</evidence>
<proteinExistence type="predicted"/>
<feature type="region of interest" description="Disordered" evidence="1">
    <location>
        <begin position="572"/>
        <end position="634"/>
    </location>
</feature>
<name>A0A8H4QX27_9HELO</name>